<dbReference type="GO" id="GO:0009739">
    <property type="term" value="P:response to gibberellin"/>
    <property type="evidence" value="ECO:0007669"/>
    <property type="project" value="UniProtKB-ARBA"/>
</dbReference>
<dbReference type="PANTHER" id="PTHR44042">
    <property type="entry name" value="DUPLICATED HOMEODOMAIN-LIKE SUPERFAMILY PROTEIN-RELATED"/>
    <property type="match status" value="1"/>
</dbReference>
<dbReference type="Proteomes" id="UP000636709">
    <property type="component" value="Unassembled WGS sequence"/>
</dbReference>
<proteinExistence type="predicted"/>
<dbReference type="InterPro" id="IPR006447">
    <property type="entry name" value="Myb_dom_plants"/>
</dbReference>
<protein>
    <recommendedName>
        <fullName evidence="7">Transcription factor MYBS1</fullName>
    </recommendedName>
    <alternativeName>
        <fullName evidence="8">Myb-related protein S1</fullName>
    </alternativeName>
</protein>
<keyword evidence="6" id="KW-0539">Nucleus</keyword>
<dbReference type="InterPro" id="IPR017930">
    <property type="entry name" value="Myb_dom"/>
</dbReference>
<feature type="compositionally biased region" description="Gly residues" evidence="9">
    <location>
        <begin position="106"/>
        <end position="119"/>
    </location>
</feature>
<evidence type="ECO:0000256" key="8">
    <source>
        <dbReference type="ARBA" id="ARBA00076145"/>
    </source>
</evidence>
<dbReference type="GO" id="GO:0009744">
    <property type="term" value="P:response to sucrose"/>
    <property type="evidence" value="ECO:0007669"/>
    <property type="project" value="UniProtKB-ARBA"/>
</dbReference>
<dbReference type="FunFam" id="1.10.10.60:FF:000009">
    <property type="entry name" value="transcription factor MYB1R1"/>
    <property type="match status" value="1"/>
</dbReference>
<dbReference type="GO" id="GO:0003677">
    <property type="term" value="F:DNA binding"/>
    <property type="evidence" value="ECO:0007669"/>
    <property type="project" value="UniProtKB-KW"/>
</dbReference>
<evidence type="ECO:0000256" key="7">
    <source>
        <dbReference type="ARBA" id="ARBA00068153"/>
    </source>
</evidence>
<keyword evidence="2" id="KW-0805">Transcription regulation</keyword>
<dbReference type="PROSITE" id="PS50090">
    <property type="entry name" value="MYB_LIKE"/>
    <property type="match status" value="2"/>
</dbReference>
<name>A0A835KZ01_9POAL</name>
<feature type="domain" description="HTH myb-type" evidence="12">
    <location>
        <begin position="121"/>
        <end position="177"/>
    </location>
</feature>
<dbReference type="Pfam" id="PF00249">
    <property type="entry name" value="Myb_DNA-binding"/>
    <property type="match status" value="1"/>
</dbReference>
<dbReference type="Gramene" id="Dexi3B01G0023210.1">
    <property type="protein sequence ID" value="Dexi3B01G0023210.1:cds"/>
    <property type="gene ID" value="Dexi3B01G0023210"/>
</dbReference>
<evidence type="ECO:0000256" key="2">
    <source>
        <dbReference type="ARBA" id="ARBA00023015"/>
    </source>
</evidence>
<dbReference type="NCBIfam" id="TIGR01557">
    <property type="entry name" value="myb_SHAQKYF"/>
    <property type="match status" value="1"/>
</dbReference>
<evidence type="ECO:0000313" key="14">
    <source>
        <dbReference type="Proteomes" id="UP000636709"/>
    </source>
</evidence>
<feature type="domain" description="Myb-like" evidence="10">
    <location>
        <begin position="29"/>
        <end position="76"/>
    </location>
</feature>
<evidence type="ECO:0000256" key="6">
    <source>
        <dbReference type="ARBA" id="ARBA00023242"/>
    </source>
</evidence>
<feature type="region of interest" description="Disordered" evidence="9">
    <location>
        <begin position="1"/>
        <end position="26"/>
    </location>
</feature>
<evidence type="ECO:0000256" key="4">
    <source>
        <dbReference type="ARBA" id="ARBA00023159"/>
    </source>
</evidence>
<gene>
    <name evidence="13" type="ORF">HU200_002636</name>
</gene>
<evidence type="ECO:0000259" key="11">
    <source>
        <dbReference type="PROSITE" id="PS51293"/>
    </source>
</evidence>
<feature type="domain" description="SANT" evidence="11">
    <location>
        <begin position="124"/>
        <end position="177"/>
    </location>
</feature>
<dbReference type="SUPFAM" id="SSF46689">
    <property type="entry name" value="Homeodomain-like"/>
    <property type="match status" value="2"/>
</dbReference>
<evidence type="ECO:0000259" key="10">
    <source>
        <dbReference type="PROSITE" id="PS50090"/>
    </source>
</evidence>
<dbReference type="GO" id="GO:0005634">
    <property type="term" value="C:nucleus"/>
    <property type="evidence" value="ECO:0007669"/>
    <property type="project" value="UniProtKB-SubCell"/>
</dbReference>
<dbReference type="EMBL" id="JACEFO010000183">
    <property type="protein sequence ID" value="KAF8779369.1"/>
    <property type="molecule type" value="Genomic_DNA"/>
</dbReference>
<dbReference type="CDD" id="cd00167">
    <property type="entry name" value="SANT"/>
    <property type="match status" value="2"/>
</dbReference>
<sequence>MAFYYGVSGQSSSSSAAAAAWGAPPCSRPWTKAEDKVFEGALVTFPEHVPNRWALVASRLPGRTAQEAWDHYQALVTDVDLIERGVVEAPGTWDADDAAAAAAGGARSGAGRGRGGGSGGEERRRGVPWSEEEHRLFLEGLEKYGRGDWRNISRWSVKTRTPTQVASHAQKYFIRQASAGTRGDTKRKSIHDITTP</sequence>
<dbReference type="PANTHER" id="PTHR44042:SF67">
    <property type="entry name" value="MYB-LIKE PROTEIN I"/>
    <property type="match status" value="1"/>
</dbReference>
<dbReference type="AlphaFoldDB" id="A0A835KZ01"/>
<dbReference type="PROSITE" id="PS51294">
    <property type="entry name" value="HTH_MYB"/>
    <property type="match status" value="1"/>
</dbReference>
<evidence type="ECO:0000256" key="1">
    <source>
        <dbReference type="ARBA" id="ARBA00004123"/>
    </source>
</evidence>
<dbReference type="PROSITE" id="PS51293">
    <property type="entry name" value="SANT"/>
    <property type="match status" value="1"/>
</dbReference>
<dbReference type="OrthoDB" id="118550at2759"/>
<dbReference type="InterPro" id="IPR017884">
    <property type="entry name" value="SANT_dom"/>
</dbReference>
<dbReference type="Gene3D" id="1.10.10.60">
    <property type="entry name" value="Homeodomain-like"/>
    <property type="match status" value="2"/>
</dbReference>
<feature type="domain" description="Myb-like" evidence="10">
    <location>
        <begin position="121"/>
        <end position="173"/>
    </location>
</feature>
<dbReference type="InterPro" id="IPR001005">
    <property type="entry name" value="SANT/Myb"/>
</dbReference>
<evidence type="ECO:0000259" key="12">
    <source>
        <dbReference type="PROSITE" id="PS51294"/>
    </source>
</evidence>
<accession>A0A835KZ01</accession>
<keyword evidence="5" id="KW-0804">Transcription</keyword>
<comment type="subcellular location">
    <subcellularLocation>
        <location evidence="1">Nucleus</location>
    </subcellularLocation>
</comment>
<dbReference type="FunFam" id="1.10.10.60:FF:000154">
    <property type="entry name" value="Transcription factor SRM1"/>
    <property type="match status" value="1"/>
</dbReference>
<feature type="compositionally biased region" description="Basic and acidic residues" evidence="9">
    <location>
        <begin position="183"/>
        <end position="196"/>
    </location>
</feature>
<keyword evidence="14" id="KW-1185">Reference proteome</keyword>
<reference evidence="13" key="1">
    <citation type="submission" date="2020-07" db="EMBL/GenBank/DDBJ databases">
        <title>Genome sequence and genetic diversity analysis of an under-domesticated orphan crop, white fonio (Digitaria exilis).</title>
        <authorList>
            <person name="Bennetzen J.L."/>
            <person name="Chen S."/>
            <person name="Ma X."/>
            <person name="Wang X."/>
            <person name="Yssel A.E.J."/>
            <person name="Chaluvadi S.R."/>
            <person name="Johnson M."/>
            <person name="Gangashetty P."/>
            <person name="Hamidou F."/>
            <person name="Sanogo M.D."/>
            <person name="Zwaenepoel A."/>
            <person name="Wallace J."/>
            <person name="Van De Peer Y."/>
            <person name="Van Deynze A."/>
        </authorList>
    </citation>
    <scope>NUCLEOTIDE SEQUENCE</scope>
    <source>
        <tissue evidence="13">Leaves</tissue>
    </source>
</reference>
<keyword evidence="3" id="KW-0238">DNA-binding</keyword>
<dbReference type="SMART" id="SM00717">
    <property type="entry name" value="SANT"/>
    <property type="match status" value="2"/>
</dbReference>
<feature type="compositionally biased region" description="Low complexity" evidence="9">
    <location>
        <begin position="11"/>
        <end position="20"/>
    </location>
</feature>
<feature type="region of interest" description="Disordered" evidence="9">
    <location>
        <begin position="98"/>
        <end position="128"/>
    </location>
</feature>
<comment type="caution">
    <text evidence="13">The sequence shown here is derived from an EMBL/GenBank/DDBJ whole genome shotgun (WGS) entry which is preliminary data.</text>
</comment>
<keyword evidence="4" id="KW-0010">Activator</keyword>
<evidence type="ECO:0000256" key="3">
    <source>
        <dbReference type="ARBA" id="ARBA00023125"/>
    </source>
</evidence>
<evidence type="ECO:0000313" key="13">
    <source>
        <dbReference type="EMBL" id="KAF8779369.1"/>
    </source>
</evidence>
<evidence type="ECO:0000256" key="5">
    <source>
        <dbReference type="ARBA" id="ARBA00023163"/>
    </source>
</evidence>
<feature type="region of interest" description="Disordered" evidence="9">
    <location>
        <begin position="176"/>
        <end position="196"/>
    </location>
</feature>
<dbReference type="InterPro" id="IPR009057">
    <property type="entry name" value="Homeodomain-like_sf"/>
</dbReference>
<organism evidence="13 14">
    <name type="scientific">Digitaria exilis</name>
    <dbReference type="NCBI Taxonomy" id="1010633"/>
    <lineage>
        <taxon>Eukaryota</taxon>
        <taxon>Viridiplantae</taxon>
        <taxon>Streptophyta</taxon>
        <taxon>Embryophyta</taxon>
        <taxon>Tracheophyta</taxon>
        <taxon>Spermatophyta</taxon>
        <taxon>Magnoliopsida</taxon>
        <taxon>Liliopsida</taxon>
        <taxon>Poales</taxon>
        <taxon>Poaceae</taxon>
        <taxon>PACMAD clade</taxon>
        <taxon>Panicoideae</taxon>
        <taxon>Panicodae</taxon>
        <taxon>Paniceae</taxon>
        <taxon>Anthephorinae</taxon>
        <taxon>Digitaria</taxon>
    </lineage>
</organism>
<dbReference type="GO" id="GO:0003700">
    <property type="term" value="F:DNA-binding transcription factor activity"/>
    <property type="evidence" value="ECO:0007669"/>
    <property type="project" value="UniProtKB-ARBA"/>
</dbReference>
<evidence type="ECO:0000256" key="9">
    <source>
        <dbReference type="SAM" id="MobiDB-lite"/>
    </source>
</evidence>